<dbReference type="Proteomes" id="UP001153636">
    <property type="component" value="Chromosome 17"/>
</dbReference>
<evidence type="ECO:0000313" key="3">
    <source>
        <dbReference type="Proteomes" id="UP001153636"/>
    </source>
</evidence>
<evidence type="ECO:0000256" key="1">
    <source>
        <dbReference type="SAM" id="MobiDB-lite"/>
    </source>
</evidence>
<evidence type="ECO:0000313" key="2">
    <source>
        <dbReference type="EMBL" id="CAH1104677.1"/>
    </source>
</evidence>
<dbReference type="EMBL" id="OV651829">
    <property type="protein sequence ID" value="CAH1104677.1"/>
    <property type="molecule type" value="Genomic_DNA"/>
</dbReference>
<accession>A0A9P0GCN8</accession>
<gene>
    <name evidence="2" type="ORF">PSYICH_LOCUS5379</name>
</gene>
<sequence>MFNSSKTSESPRKLNNSLLSVNEETVNETSRSFAFPKITSTPRNSIFATPPKSLVLTPRRYSLSEIATPPRNNRRELIRSNSSQSPPGPLLASTKYNINVSTFEDVKSPGLANRIVQYNEEAESEKDQRRHATHQTKYGSLGLFPVVHLFKKKLPLLEQKRRQVTVRVASPDYMKHTPEYNRRIFDGIVKPSGNVLRSPHSSFSENPTSTRSVLDALKEISRKRIHANEVEY</sequence>
<keyword evidence="3" id="KW-1185">Reference proteome</keyword>
<protein>
    <submittedName>
        <fullName evidence="2">Uncharacterized protein</fullName>
    </submittedName>
</protein>
<proteinExistence type="predicted"/>
<reference evidence="2" key="1">
    <citation type="submission" date="2022-01" db="EMBL/GenBank/DDBJ databases">
        <authorList>
            <person name="King R."/>
        </authorList>
    </citation>
    <scope>NUCLEOTIDE SEQUENCE</scope>
</reference>
<feature type="region of interest" description="Disordered" evidence="1">
    <location>
        <begin position="1"/>
        <end position="26"/>
    </location>
</feature>
<feature type="region of interest" description="Disordered" evidence="1">
    <location>
        <begin position="65"/>
        <end position="91"/>
    </location>
</feature>
<organism evidence="2 3">
    <name type="scientific">Psylliodes chrysocephalus</name>
    <dbReference type="NCBI Taxonomy" id="3402493"/>
    <lineage>
        <taxon>Eukaryota</taxon>
        <taxon>Metazoa</taxon>
        <taxon>Ecdysozoa</taxon>
        <taxon>Arthropoda</taxon>
        <taxon>Hexapoda</taxon>
        <taxon>Insecta</taxon>
        <taxon>Pterygota</taxon>
        <taxon>Neoptera</taxon>
        <taxon>Endopterygota</taxon>
        <taxon>Coleoptera</taxon>
        <taxon>Polyphaga</taxon>
        <taxon>Cucujiformia</taxon>
        <taxon>Chrysomeloidea</taxon>
        <taxon>Chrysomelidae</taxon>
        <taxon>Galerucinae</taxon>
        <taxon>Alticini</taxon>
        <taxon>Psylliodes</taxon>
    </lineage>
</organism>
<name>A0A9P0GCN8_9CUCU</name>
<dbReference type="AlphaFoldDB" id="A0A9P0GCN8"/>
<dbReference type="OrthoDB" id="7765355at2759"/>